<dbReference type="KEGG" id="bmur:ABE28_002030"/>
<gene>
    <name evidence="1" type="ORF">ABE28_002030</name>
</gene>
<accession>A0A1B3XIS4</accession>
<evidence type="ECO:0000313" key="1">
    <source>
        <dbReference type="EMBL" id="AOH53114.1"/>
    </source>
</evidence>
<sequence length="64" mass="7363">MLLLLWLHLLSIHGRPVRISSAAITTRTIMDIGKMIFRWHEGAVSTSVTIRTEAFFLHTCSMFF</sequence>
<organism evidence="1 2">
    <name type="scientific">Peribacillus muralis</name>
    <dbReference type="NCBI Taxonomy" id="264697"/>
    <lineage>
        <taxon>Bacteria</taxon>
        <taxon>Bacillati</taxon>
        <taxon>Bacillota</taxon>
        <taxon>Bacilli</taxon>
        <taxon>Bacillales</taxon>
        <taxon>Bacillaceae</taxon>
        <taxon>Peribacillus</taxon>
    </lineage>
</organism>
<protein>
    <submittedName>
        <fullName evidence="1">Uncharacterized protein</fullName>
    </submittedName>
</protein>
<reference evidence="1 2" key="1">
    <citation type="submission" date="2016-08" db="EMBL/GenBank/DDBJ databases">
        <title>Complete genome sequence of Bacillus muralis G25-68, a strain with toxicity to nematodes.</title>
        <authorList>
            <person name="Zheng Z."/>
        </authorList>
    </citation>
    <scope>NUCLEOTIDE SEQUENCE [LARGE SCALE GENOMIC DNA]</scope>
    <source>
        <strain evidence="1 2">G25-68</strain>
    </source>
</reference>
<dbReference type="STRING" id="264697.ABE28_002030"/>
<name>A0A1B3XIS4_9BACI</name>
<dbReference type="Proteomes" id="UP000077926">
    <property type="component" value="Chromosome"/>
</dbReference>
<proteinExistence type="predicted"/>
<dbReference type="EMBL" id="CP017080">
    <property type="protein sequence ID" value="AOH53114.1"/>
    <property type="molecule type" value="Genomic_DNA"/>
</dbReference>
<evidence type="ECO:0000313" key="2">
    <source>
        <dbReference type="Proteomes" id="UP000077926"/>
    </source>
</evidence>
<dbReference type="AlphaFoldDB" id="A0A1B3XIS4"/>
<keyword evidence="2" id="KW-1185">Reference proteome</keyword>